<dbReference type="KEGG" id="cim:CIMG_11512"/>
<evidence type="ECO:0000313" key="1">
    <source>
        <dbReference type="EMBL" id="KJF61140.1"/>
    </source>
</evidence>
<dbReference type="OrthoDB" id="4182290at2759"/>
<reference evidence="2" key="1">
    <citation type="journal article" date="2009" name="Genome Res.">
        <title>Comparative genomic analyses of the human fungal pathogens Coccidioides and their relatives.</title>
        <authorList>
            <person name="Sharpton T.J."/>
            <person name="Stajich J.E."/>
            <person name="Rounsley S.D."/>
            <person name="Gardner M.J."/>
            <person name="Wortman J.R."/>
            <person name="Jordar V.S."/>
            <person name="Maiti R."/>
            <person name="Kodira C.D."/>
            <person name="Neafsey D.E."/>
            <person name="Zeng Q."/>
            <person name="Hung C.-Y."/>
            <person name="McMahan C."/>
            <person name="Muszewska A."/>
            <person name="Grynberg M."/>
            <person name="Mandel M.A."/>
            <person name="Kellner E.M."/>
            <person name="Barker B.M."/>
            <person name="Galgiani J.N."/>
            <person name="Orbach M.J."/>
            <person name="Kirkland T.N."/>
            <person name="Cole G.T."/>
            <person name="Henn M.R."/>
            <person name="Birren B.W."/>
            <person name="Taylor J.W."/>
        </authorList>
    </citation>
    <scope>NUCLEOTIDE SEQUENCE [LARGE SCALE GENOMIC DNA]</scope>
    <source>
        <strain evidence="2">RS</strain>
    </source>
</reference>
<dbReference type="GeneID" id="24163746"/>
<dbReference type="VEuPathDB" id="FungiDB:CIMG_11512"/>
<dbReference type="RefSeq" id="XP_012213907.1">
    <property type="nucleotide sequence ID" value="XM_012358484.1"/>
</dbReference>
<gene>
    <name evidence="1" type="ORF">CIMG_11512</name>
</gene>
<proteinExistence type="predicted"/>
<dbReference type="AlphaFoldDB" id="A0A0D8JUZ6"/>
<sequence length="100" mass="11631">MPFQQMYKPLIQEEVGYIRKRLEEYTRRHIHKLDDFDCSNPRGRQDPIFVYCTPGVDDQNPSDRATIQENHATRLGCRPGKLWKAAATTLGTHVQISRDC</sequence>
<dbReference type="Proteomes" id="UP000001261">
    <property type="component" value="Unassembled WGS sequence"/>
</dbReference>
<dbReference type="OMA" id="QENHATR"/>
<evidence type="ECO:0000313" key="2">
    <source>
        <dbReference type="Proteomes" id="UP000001261"/>
    </source>
</evidence>
<organism evidence="1 2">
    <name type="scientific">Coccidioides immitis (strain RS)</name>
    <name type="common">Valley fever fungus</name>
    <dbReference type="NCBI Taxonomy" id="246410"/>
    <lineage>
        <taxon>Eukaryota</taxon>
        <taxon>Fungi</taxon>
        <taxon>Dikarya</taxon>
        <taxon>Ascomycota</taxon>
        <taxon>Pezizomycotina</taxon>
        <taxon>Eurotiomycetes</taxon>
        <taxon>Eurotiomycetidae</taxon>
        <taxon>Onygenales</taxon>
        <taxon>Onygenaceae</taxon>
        <taxon>Coccidioides</taxon>
    </lineage>
</organism>
<reference evidence="2" key="2">
    <citation type="journal article" date="2010" name="Genome Res.">
        <title>Population genomic sequencing of Coccidioides fungi reveals recent hybridization and transposon control.</title>
        <authorList>
            <person name="Neafsey D.E."/>
            <person name="Barker B.M."/>
            <person name="Sharpton T.J."/>
            <person name="Stajich J.E."/>
            <person name="Park D.J."/>
            <person name="Whiston E."/>
            <person name="Hung C.-Y."/>
            <person name="McMahan C."/>
            <person name="White J."/>
            <person name="Sykes S."/>
            <person name="Heiman D."/>
            <person name="Young S."/>
            <person name="Zeng Q."/>
            <person name="Abouelleil A."/>
            <person name="Aftuck L."/>
            <person name="Bessette D."/>
            <person name="Brown A."/>
            <person name="FitzGerald M."/>
            <person name="Lui A."/>
            <person name="Macdonald J.P."/>
            <person name="Priest M."/>
            <person name="Orbach M.J."/>
            <person name="Galgiani J.N."/>
            <person name="Kirkland T.N."/>
            <person name="Cole G.T."/>
            <person name="Birren B.W."/>
            <person name="Henn M.R."/>
            <person name="Taylor J.W."/>
            <person name="Rounsley S.D."/>
        </authorList>
    </citation>
    <scope>GENOME REANNOTATION</scope>
    <source>
        <strain evidence="2">RS</strain>
    </source>
</reference>
<dbReference type="EMBL" id="GG704914">
    <property type="protein sequence ID" value="KJF61140.1"/>
    <property type="molecule type" value="Genomic_DNA"/>
</dbReference>
<accession>A0A0D8JUZ6</accession>
<protein>
    <submittedName>
        <fullName evidence="1">Uncharacterized protein</fullName>
    </submittedName>
</protein>
<dbReference type="InParanoid" id="A0A0D8JUZ6"/>
<keyword evidence="2" id="KW-1185">Reference proteome</keyword>
<name>A0A0D8JUZ6_COCIM</name>